<dbReference type="EMBL" id="OV696687">
    <property type="protein sequence ID" value="CAH1254408.1"/>
    <property type="molecule type" value="Genomic_DNA"/>
</dbReference>
<gene>
    <name evidence="8" type="primary">PIGP</name>
    <name evidence="8" type="ORF">BLAG_LOCUS13824</name>
</gene>
<evidence type="ECO:0000256" key="3">
    <source>
        <dbReference type="ARBA" id="ARBA00022989"/>
    </source>
</evidence>
<keyword evidence="9" id="KW-1185">Reference proteome</keyword>
<keyword evidence="2 6" id="KW-0812">Transmembrane</keyword>
<proteinExistence type="predicted"/>
<dbReference type="GO" id="GO:0016020">
    <property type="term" value="C:membrane"/>
    <property type="evidence" value="ECO:0007669"/>
    <property type="project" value="UniProtKB-SubCell"/>
</dbReference>
<organism evidence="8 9">
    <name type="scientific">Branchiostoma lanceolatum</name>
    <name type="common">Common lancelet</name>
    <name type="synonym">Amphioxus lanceolatum</name>
    <dbReference type="NCBI Taxonomy" id="7740"/>
    <lineage>
        <taxon>Eukaryota</taxon>
        <taxon>Metazoa</taxon>
        <taxon>Chordata</taxon>
        <taxon>Cephalochordata</taxon>
        <taxon>Leptocardii</taxon>
        <taxon>Amphioxiformes</taxon>
        <taxon>Branchiostomatidae</taxon>
        <taxon>Branchiostoma</taxon>
    </lineage>
</organism>
<reference evidence="8" key="1">
    <citation type="submission" date="2022-01" db="EMBL/GenBank/DDBJ databases">
        <authorList>
            <person name="Braso-Vives M."/>
        </authorList>
    </citation>
    <scope>NUCLEOTIDE SEQUENCE</scope>
</reference>
<keyword evidence="3 6" id="KW-1133">Transmembrane helix</keyword>
<evidence type="ECO:0000256" key="6">
    <source>
        <dbReference type="SAM" id="Phobius"/>
    </source>
</evidence>
<evidence type="ECO:0000256" key="1">
    <source>
        <dbReference type="ARBA" id="ARBA00004141"/>
    </source>
</evidence>
<dbReference type="InterPro" id="IPR052263">
    <property type="entry name" value="GPI_Anchor_Biosynth"/>
</dbReference>
<evidence type="ECO:0000259" key="7">
    <source>
        <dbReference type="Pfam" id="PF08510"/>
    </source>
</evidence>
<dbReference type="PANTHER" id="PTHR46346">
    <property type="entry name" value="PHOSPHATIDYLINOSITOL N-ACETYLGLUCOSAMINYLTRANSFERASE SUBUNIT P"/>
    <property type="match status" value="1"/>
</dbReference>
<protein>
    <submittedName>
        <fullName evidence="8">PIGP protein</fullName>
    </submittedName>
</protein>
<dbReference type="Proteomes" id="UP000838412">
    <property type="component" value="Chromosome 2"/>
</dbReference>
<evidence type="ECO:0000256" key="5">
    <source>
        <dbReference type="SAM" id="MobiDB-lite"/>
    </source>
</evidence>
<evidence type="ECO:0000256" key="4">
    <source>
        <dbReference type="ARBA" id="ARBA00023136"/>
    </source>
</evidence>
<name>A0A8K0EMS2_BRALA</name>
<feature type="transmembrane region" description="Helical" evidence="6">
    <location>
        <begin position="83"/>
        <end position="106"/>
    </location>
</feature>
<evidence type="ECO:0000256" key="2">
    <source>
        <dbReference type="ARBA" id="ARBA00022692"/>
    </source>
</evidence>
<dbReference type="GO" id="GO:0006506">
    <property type="term" value="P:GPI anchor biosynthetic process"/>
    <property type="evidence" value="ECO:0007669"/>
    <property type="project" value="TreeGrafter"/>
</dbReference>
<dbReference type="PANTHER" id="PTHR46346:SF1">
    <property type="entry name" value="PHOSPHATIDYLINOSITOL N-ACETYLGLUCOSAMINYLTRANSFERASE SUBUNIT P"/>
    <property type="match status" value="1"/>
</dbReference>
<dbReference type="Pfam" id="PF08510">
    <property type="entry name" value="PIG-P"/>
    <property type="match status" value="1"/>
</dbReference>
<dbReference type="AlphaFoldDB" id="A0A8K0EMS2"/>
<feature type="region of interest" description="Disordered" evidence="5">
    <location>
        <begin position="20"/>
        <end position="39"/>
    </location>
</feature>
<feature type="transmembrane region" description="Helical" evidence="6">
    <location>
        <begin position="43"/>
        <end position="63"/>
    </location>
</feature>
<dbReference type="GO" id="GO:0005783">
    <property type="term" value="C:endoplasmic reticulum"/>
    <property type="evidence" value="ECO:0007669"/>
    <property type="project" value="TreeGrafter"/>
</dbReference>
<accession>A0A8K0EMS2</accession>
<comment type="subcellular location">
    <subcellularLocation>
        <location evidence="1">Membrane</location>
        <topology evidence="1">Multi-pass membrane protein</topology>
    </subcellularLocation>
</comment>
<feature type="domain" description="PIG-P" evidence="7">
    <location>
        <begin position="42"/>
        <end position="154"/>
    </location>
</feature>
<dbReference type="OrthoDB" id="690928at2759"/>
<sequence length="159" mass="18068">MYIRVKGYKHGRQTVAERSFPGKKGAEKHKEMPSSPSPSPERAIYGFVLYLASFLGLGLYVVWAYVPEPWLHAAGLTYWPQKYWALAAPVYISIAVLFILVFYVGLNFTVTAPLDSVHTVTDEFAKERRQRDLPPSAIPPLEDNHLSIVNRRLYREGSD</sequence>
<dbReference type="InterPro" id="IPR013717">
    <property type="entry name" value="PIG-P"/>
</dbReference>
<evidence type="ECO:0000313" key="8">
    <source>
        <dbReference type="EMBL" id="CAH1254408.1"/>
    </source>
</evidence>
<evidence type="ECO:0000313" key="9">
    <source>
        <dbReference type="Proteomes" id="UP000838412"/>
    </source>
</evidence>
<keyword evidence="4 6" id="KW-0472">Membrane</keyword>